<gene>
    <name evidence="9" type="ORF">L1049_008345</name>
</gene>
<dbReference type="Gene3D" id="1.10.10.10">
    <property type="entry name" value="Winged helix-like DNA-binding domain superfamily/Winged helix DNA-binding domain"/>
    <property type="match status" value="1"/>
</dbReference>
<dbReference type="InterPro" id="IPR055414">
    <property type="entry name" value="LRR_R13L4/SHOC2-like"/>
</dbReference>
<dbReference type="InterPro" id="IPR041118">
    <property type="entry name" value="Rx_N"/>
</dbReference>
<evidence type="ECO:0000256" key="2">
    <source>
        <dbReference type="ARBA" id="ARBA00022741"/>
    </source>
</evidence>
<keyword evidence="4" id="KW-0067">ATP-binding</keyword>
<organism evidence="9 10">
    <name type="scientific">Liquidambar formosana</name>
    <name type="common">Formosan gum</name>
    <dbReference type="NCBI Taxonomy" id="63359"/>
    <lineage>
        <taxon>Eukaryota</taxon>
        <taxon>Viridiplantae</taxon>
        <taxon>Streptophyta</taxon>
        <taxon>Embryophyta</taxon>
        <taxon>Tracheophyta</taxon>
        <taxon>Spermatophyta</taxon>
        <taxon>Magnoliopsida</taxon>
        <taxon>eudicotyledons</taxon>
        <taxon>Gunneridae</taxon>
        <taxon>Pentapetalae</taxon>
        <taxon>Saxifragales</taxon>
        <taxon>Altingiaceae</taxon>
        <taxon>Liquidambar</taxon>
    </lineage>
</organism>
<dbReference type="Pfam" id="PF18052">
    <property type="entry name" value="Rx_N"/>
    <property type="match status" value="1"/>
</dbReference>
<keyword evidence="10" id="KW-1185">Reference proteome</keyword>
<dbReference type="FunFam" id="1.10.10.10:FF:000322">
    <property type="entry name" value="Probable disease resistance protein At1g63360"/>
    <property type="match status" value="1"/>
</dbReference>
<dbReference type="Gene3D" id="3.40.50.300">
    <property type="entry name" value="P-loop containing nucleotide triphosphate hydrolases"/>
    <property type="match status" value="1"/>
</dbReference>
<dbReference type="Pfam" id="PF23559">
    <property type="entry name" value="WHD_DRP"/>
    <property type="match status" value="1"/>
</dbReference>
<dbReference type="PANTHER" id="PTHR36766">
    <property type="entry name" value="PLANT BROAD-SPECTRUM MILDEW RESISTANCE PROTEIN RPW8"/>
    <property type="match status" value="1"/>
</dbReference>
<dbReference type="GO" id="GO:0043531">
    <property type="term" value="F:ADP binding"/>
    <property type="evidence" value="ECO:0007669"/>
    <property type="project" value="InterPro"/>
</dbReference>
<feature type="domain" description="Disease resistance N-terminal" evidence="6">
    <location>
        <begin position="12"/>
        <end position="97"/>
    </location>
</feature>
<dbReference type="GO" id="GO:0005524">
    <property type="term" value="F:ATP binding"/>
    <property type="evidence" value="ECO:0007669"/>
    <property type="project" value="UniProtKB-KW"/>
</dbReference>
<dbReference type="Gene3D" id="3.80.10.10">
    <property type="entry name" value="Ribonuclease Inhibitor"/>
    <property type="match status" value="1"/>
</dbReference>
<proteinExistence type="predicted"/>
<dbReference type="EMBL" id="JBBPBK010000002">
    <property type="protein sequence ID" value="KAK9290179.1"/>
    <property type="molecule type" value="Genomic_DNA"/>
</dbReference>
<sequence length="863" mass="98622">MAETILSSFAEGVLGKLVSLVGQEIVLVGGVKSEIKKLESTFSAIRAVLSDAEEQQTTNHAVREWLEKLKDVVYDVDDVLDELSTEALRRKVEIHGSKLKEVSNFFSRSNPISFRFKIGHKIKEIRGRLDNIAKDRRDFQFSTEQVENAVRERTSHSSVQESDVIGRENDKEHIVRILLESENDESLSVIPIVGLGGLGKTTLAKLVYHDRRVVENFELRMWVCVSEDFDIKKLIKKILESIPGVHCEYTELDPMQRCLQDNLNAKKFVLVLDDVWNEDFTKWTELKNLLMGGASGSKIVVTTRIIKIASFMGTVSAYELGGLSDDECLSILVKYAFEKGHEKWHPKLVEIGKEIVTKCGGIPLAVRTLGSLLYMNTDDREWLRIRDNDIWKLKQQEHDILPALKLSYKQLPSYLKQCFAYCSMFPKGFEIRWELMINYWMAQGLLSSSNKSQQLEDIGNRYFNELMSRSFFQDIQMFFDKEVDCCKIHDLMVDLAQQVIGIEWSNVYFDSQVNFERIRHVLFAEKDLFEKTIPASLLNAKKLRSFSFSYKVGPINKSFVETLVLRFKCLRALDLQDSEFEELPSFVGKLKHLRYLSLSENCRLKALPNSICKLLNLQCLDLWNCDQLEDLPRDIGKLVSLRYLRLTSQLICMPDKGLQGLTSLRSLLLSKCNRLTSLSEGIRRLTSLRSLHIQDCPSLPSLPSGMRHLTALEKLVIWDCEELNLIEGEDMQGLSSLRSLTIVGLPKLVALPLGLQHSATTLQYLCIRNCGGLTTLPDWLQALKSLQRLYIIECPSILSLPEGIECLTTLRELVIEKCPHLSRRCKTETGEDWAKISHIPDIYIESGWIKVNESNLHQSNSEV</sequence>
<keyword evidence="1" id="KW-0677">Repeat</keyword>
<feature type="domain" description="Disease resistance R13L4/SHOC-2-like LRR" evidence="8">
    <location>
        <begin position="562"/>
        <end position="767"/>
    </location>
</feature>
<evidence type="ECO:0000259" key="7">
    <source>
        <dbReference type="Pfam" id="PF23559"/>
    </source>
</evidence>
<reference evidence="9 10" key="1">
    <citation type="journal article" date="2024" name="Plant J.">
        <title>Genome sequences and population genomics reveal climatic adaptation and genomic divergence between two closely related sweetgum species.</title>
        <authorList>
            <person name="Xu W.Q."/>
            <person name="Ren C.Q."/>
            <person name="Zhang X.Y."/>
            <person name="Comes H.P."/>
            <person name="Liu X.H."/>
            <person name="Li Y.G."/>
            <person name="Kettle C.J."/>
            <person name="Jalonen R."/>
            <person name="Gaisberger H."/>
            <person name="Ma Y.Z."/>
            <person name="Qiu Y.X."/>
        </authorList>
    </citation>
    <scope>NUCLEOTIDE SEQUENCE [LARGE SCALE GENOMIC DNA]</scope>
    <source>
        <tissue evidence="9">Leaves</tissue>
    </source>
</reference>
<dbReference type="InterPro" id="IPR027417">
    <property type="entry name" value="P-loop_NTPase"/>
</dbReference>
<dbReference type="GO" id="GO:0006952">
    <property type="term" value="P:defense response"/>
    <property type="evidence" value="ECO:0007669"/>
    <property type="project" value="UniProtKB-KW"/>
</dbReference>
<dbReference type="SUPFAM" id="SSF52540">
    <property type="entry name" value="P-loop containing nucleoside triphosphate hydrolases"/>
    <property type="match status" value="1"/>
</dbReference>
<dbReference type="FunFam" id="3.40.50.300:FF:001091">
    <property type="entry name" value="Probable disease resistance protein At1g61300"/>
    <property type="match status" value="1"/>
</dbReference>
<dbReference type="PRINTS" id="PR00364">
    <property type="entry name" value="DISEASERSIST"/>
</dbReference>
<dbReference type="Pfam" id="PF23598">
    <property type="entry name" value="LRR_14"/>
    <property type="match status" value="1"/>
</dbReference>
<dbReference type="Proteomes" id="UP001415857">
    <property type="component" value="Unassembled WGS sequence"/>
</dbReference>
<protein>
    <recommendedName>
        <fullName evidence="11">Disease resistance protein RGA3</fullName>
    </recommendedName>
</protein>
<evidence type="ECO:0000259" key="6">
    <source>
        <dbReference type="Pfam" id="PF18052"/>
    </source>
</evidence>
<dbReference type="Pfam" id="PF00931">
    <property type="entry name" value="NB-ARC"/>
    <property type="match status" value="1"/>
</dbReference>
<dbReference type="Gene3D" id="1.20.5.4130">
    <property type="match status" value="1"/>
</dbReference>
<dbReference type="AlphaFoldDB" id="A0AAP0SAM2"/>
<evidence type="ECO:0000313" key="10">
    <source>
        <dbReference type="Proteomes" id="UP001415857"/>
    </source>
</evidence>
<accession>A0AAP0SAM2</accession>
<evidence type="ECO:0008006" key="11">
    <source>
        <dbReference type="Google" id="ProtNLM"/>
    </source>
</evidence>
<keyword evidence="2" id="KW-0547">Nucleotide-binding</keyword>
<evidence type="ECO:0000259" key="8">
    <source>
        <dbReference type="Pfam" id="PF23598"/>
    </source>
</evidence>
<dbReference type="GO" id="GO:0051707">
    <property type="term" value="P:response to other organism"/>
    <property type="evidence" value="ECO:0007669"/>
    <property type="project" value="UniProtKB-ARBA"/>
</dbReference>
<feature type="domain" description="NB-ARC" evidence="5">
    <location>
        <begin position="168"/>
        <end position="339"/>
    </location>
</feature>
<comment type="caution">
    <text evidence="9">The sequence shown here is derived from an EMBL/GenBank/DDBJ whole genome shotgun (WGS) entry which is preliminary data.</text>
</comment>
<evidence type="ECO:0000256" key="1">
    <source>
        <dbReference type="ARBA" id="ARBA00022737"/>
    </source>
</evidence>
<evidence type="ECO:0000313" key="9">
    <source>
        <dbReference type="EMBL" id="KAK9290179.1"/>
    </source>
</evidence>
<dbReference type="InterPro" id="IPR002182">
    <property type="entry name" value="NB-ARC"/>
</dbReference>
<name>A0AAP0SAM2_LIQFO</name>
<dbReference type="SUPFAM" id="SSF52058">
    <property type="entry name" value="L domain-like"/>
    <property type="match status" value="1"/>
</dbReference>
<evidence type="ECO:0000259" key="5">
    <source>
        <dbReference type="Pfam" id="PF00931"/>
    </source>
</evidence>
<dbReference type="InterPro" id="IPR032675">
    <property type="entry name" value="LRR_dom_sf"/>
</dbReference>
<evidence type="ECO:0000256" key="4">
    <source>
        <dbReference type="ARBA" id="ARBA00022840"/>
    </source>
</evidence>
<keyword evidence="3" id="KW-0611">Plant defense</keyword>
<feature type="domain" description="Disease resistance protein winged helix" evidence="7">
    <location>
        <begin position="424"/>
        <end position="496"/>
    </location>
</feature>
<evidence type="ECO:0000256" key="3">
    <source>
        <dbReference type="ARBA" id="ARBA00022821"/>
    </source>
</evidence>
<dbReference type="InterPro" id="IPR058922">
    <property type="entry name" value="WHD_DRP"/>
</dbReference>
<dbReference type="PANTHER" id="PTHR36766:SF61">
    <property type="entry name" value="NB-ARC DOMAIN DISEASE RESISTANCE PROTEIN"/>
    <property type="match status" value="1"/>
</dbReference>
<dbReference type="InterPro" id="IPR036388">
    <property type="entry name" value="WH-like_DNA-bd_sf"/>
</dbReference>